<dbReference type="Pfam" id="PF01253">
    <property type="entry name" value="SUI1"/>
    <property type="match status" value="1"/>
</dbReference>
<dbReference type="GO" id="GO:0003729">
    <property type="term" value="F:mRNA binding"/>
    <property type="evidence" value="ECO:0007669"/>
    <property type="project" value="TreeGrafter"/>
</dbReference>
<dbReference type="PANTHER" id="PTHR12789:SF0">
    <property type="entry name" value="DENSITY-REGULATED PROTEIN"/>
    <property type="match status" value="1"/>
</dbReference>
<keyword evidence="2" id="KW-0810">Translation regulation</keyword>
<comment type="similarity">
    <text evidence="1">Belongs to the SUI1 family.</text>
</comment>
<dbReference type="EMBL" id="PDKN01000003">
    <property type="protein sequence ID" value="RXJ57853.1"/>
    <property type="molecule type" value="Genomic_DNA"/>
</dbReference>
<dbReference type="SUPFAM" id="SSF55159">
    <property type="entry name" value="eIF1-like"/>
    <property type="match status" value="1"/>
</dbReference>
<dbReference type="OrthoDB" id="5339799at2"/>
<name>A0A4Q0XUK0_9BACT</name>
<dbReference type="AlphaFoldDB" id="A0A4Q0XUK0"/>
<dbReference type="InterPro" id="IPR050318">
    <property type="entry name" value="DENR/SUI1_TIF"/>
</dbReference>
<evidence type="ECO:0000256" key="3">
    <source>
        <dbReference type="ARBA" id="ARBA00022917"/>
    </source>
</evidence>
<dbReference type="InterPro" id="IPR036877">
    <property type="entry name" value="SUI1_dom_sf"/>
</dbReference>
<protein>
    <submittedName>
        <fullName evidence="6">Translation initiation factor SUI1</fullName>
    </submittedName>
</protein>
<feature type="domain" description="SUI1" evidence="5">
    <location>
        <begin position="36"/>
        <end position="102"/>
    </location>
</feature>
<feature type="compositionally biased region" description="Basic and acidic residues" evidence="4">
    <location>
        <begin position="15"/>
        <end position="32"/>
    </location>
</feature>
<dbReference type="GO" id="GO:0001731">
    <property type="term" value="P:formation of translation preinitiation complex"/>
    <property type="evidence" value="ECO:0007669"/>
    <property type="project" value="TreeGrafter"/>
</dbReference>
<sequence>MIFEMGAKLNGDQFDTAKEDKKKKTSQEVKPKKEHQLVFTFEKRKGKPVTLVGRFYCEEKEKKEVLKLLKTKLACGGALKEEWIELQGDVKERVKTVLQSSGWKFK</sequence>
<evidence type="ECO:0000259" key="5">
    <source>
        <dbReference type="PROSITE" id="PS50296"/>
    </source>
</evidence>
<dbReference type="GO" id="GO:0006417">
    <property type="term" value="P:regulation of translation"/>
    <property type="evidence" value="ECO:0007669"/>
    <property type="project" value="UniProtKB-KW"/>
</dbReference>
<dbReference type="PIRSF" id="PIRSF037511">
    <property type="entry name" value="Transl_init_SUI1_pro"/>
    <property type="match status" value="1"/>
</dbReference>
<organism evidence="6 7">
    <name type="scientific">Candidatus Marinarcus aquaticus</name>
    <dbReference type="NCBI Taxonomy" id="2044504"/>
    <lineage>
        <taxon>Bacteria</taxon>
        <taxon>Pseudomonadati</taxon>
        <taxon>Campylobacterota</taxon>
        <taxon>Epsilonproteobacteria</taxon>
        <taxon>Campylobacterales</taxon>
        <taxon>Arcobacteraceae</taxon>
        <taxon>Candidatus Marinarcus</taxon>
    </lineage>
</organism>
<evidence type="ECO:0000313" key="6">
    <source>
        <dbReference type="EMBL" id="RXJ57853.1"/>
    </source>
</evidence>
<dbReference type="RefSeq" id="WP_128995716.1">
    <property type="nucleotide sequence ID" value="NZ_PDKN01000003.1"/>
</dbReference>
<dbReference type="PANTHER" id="PTHR12789">
    <property type="entry name" value="DENSITY-REGULATED PROTEIN HOMOLOG"/>
    <property type="match status" value="1"/>
</dbReference>
<accession>A0A4Q0XUK0</accession>
<dbReference type="GO" id="GO:0003743">
    <property type="term" value="F:translation initiation factor activity"/>
    <property type="evidence" value="ECO:0007669"/>
    <property type="project" value="UniProtKB-KW"/>
</dbReference>
<dbReference type="Proteomes" id="UP000290657">
    <property type="component" value="Unassembled WGS sequence"/>
</dbReference>
<keyword evidence="7" id="KW-1185">Reference proteome</keyword>
<evidence type="ECO:0000313" key="7">
    <source>
        <dbReference type="Proteomes" id="UP000290657"/>
    </source>
</evidence>
<keyword evidence="6" id="KW-0396">Initiation factor</keyword>
<comment type="caution">
    <text evidence="6">The sequence shown here is derived from an EMBL/GenBank/DDBJ whole genome shotgun (WGS) entry which is preliminary data.</text>
</comment>
<feature type="region of interest" description="Disordered" evidence="4">
    <location>
        <begin position="1"/>
        <end position="32"/>
    </location>
</feature>
<evidence type="ECO:0000256" key="4">
    <source>
        <dbReference type="SAM" id="MobiDB-lite"/>
    </source>
</evidence>
<dbReference type="Gene3D" id="3.30.780.10">
    <property type="entry name" value="SUI1-like domain"/>
    <property type="match status" value="1"/>
</dbReference>
<gene>
    <name evidence="6" type="ORF">CRV04_04930</name>
</gene>
<dbReference type="PROSITE" id="PS50296">
    <property type="entry name" value="SUI1"/>
    <property type="match status" value="1"/>
</dbReference>
<evidence type="ECO:0000256" key="2">
    <source>
        <dbReference type="ARBA" id="ARBA00022845"/>
    </source>
</evidence>
<proteinExistence type="inferred from homology"/>
<reference evidence="6 7" key="1">
    <citation type="submission" date="2017-10" db="EMBL/GenBank/DDBJ databases">
        <title>Genomics of the genus Arcobacter.</title>
        <authorList>
            <person name="Perez-Cataluna A."/>
            <person name="Figueras M.J."/>
        </authorList>
    </citation>
    <scope>NUCLEOTIDE SEQUENCE [LARGE SCALE GENOMIC DNA]</scope>
    <source>
        <strain evidence="6 7">CECT 8987</strain>
    </source>
</reference>
<dbReference type="InterPro" id="IPR005872">
    <property type="entry name" value="SUI1_arc_bac"/>
</dbReference>
<evidence type="ECO:0000256" key="1">
    <source>
        <dbReference type="ARBA" id="ARBA00005422"/>
    </source>
</evidence>
<dbReference type="InterPro" id="IPR001950">
    <property type="entry name" value="SUI1"/>
</dbReference>
<keyword evidence="3" id="KW-0648">Protein biosynthesis</keyword>
<dbReference type="GO" id="GO:0002188">
    <property type="term" value="P:translation reinitiation"/>
    <property type="evidence" value="ECO:0007669"/>
    <property type="project" value="TreeGrafter"/>
</dbReference>